<dbReference type="GeneID" id="16607228"/>
<dbReference type="Proteomes" id="UP000204584">
    <property type="component" value="Segment"/>
</dbReference>
<dbReference type="RefSeq" id="YP_008438519.1">
    <property type="nucleotide sequence ID" value="NC_022098.1"/>
</dbReference>
<dbReference type="EMBL" id="KC977571">
    <property type="protein sequence ID" value="AGO85441.1"/>
    <property type="molecule type" value="Genomic_DNA"/>
</dbReference>
<evidence type="ECO:0000313" key="1">
    <source>
        <dbReference type="EMBL" id="AGO85441.1"/>
    </source>
</evidence>
<reference evidence="1 2" key="1">
    <citation type="journal article" date="2013" name="Science">
        <title>Pandoraviruses: amoeba viruses with genomes up to 2.5 Mb reaching that of parasitic eukaryotes.</title>
        <authorList>
            <person name="Philippe N."/>
            <person name="Legendre M."/>
            <person name="Doutre G."/>
            <person name="Coute Y."/>
            <person name="Poirot O."/>
            <person name="Lescot M."/>
            <person name="Arslan D."/>
            <person name="Seltzer V."/>
            <person name="Bertaux L."/>
            <person name="Bruley C."/>
            <person name="Garin J."/>
            <person name="Claverie J.M."/>
            <person name="Abergel C."/>
        </authorList>
    </citation>
    <scope>NUCLEOTIDE SEQUENCE [LARGE SCALE GENOMIC DNA]</scope>
</reference>
<evidence type="ECO:0000313" key="2">
    <source>
        <dbReference type="Proteomes" id="UP000204584"/>
    </source>
</evidence>
<keyword evidence="2" id="KW-1185">Reference proteome</keyword>
<dbReference type="KEGG" id="vg:16607228"/>
<sequence>MRGKKRGQMMDEHTTKATIVVDATSDDTKAPPVPAADRLAEAMACVAWDGTVDTNRLASIEFAHDEAAARRVIGLAATLMDSPQRTKAMGARDSITLGGVNVCDGWETRPFVGVRHNGAWHAEARALAGGEAMTDEHLGLYCALAARGPRFSLFWSTQANDTRRTGRHDRSRTDGGWCLEWRSMWMSRVIGALAVTSGAWTGDQVMRTQALARALSAILRARNARGPLGTLDKDNFISRPSQISTPPGDDALARVREATLIATNMPRGIEFASAADLTPLTGTDYDAVHAVALLELIVNSTQRVYETQSLYAQVILPAEYDALQRNTPTGAFK</sequence>
<gene>
    <name evidence="1" type="ORF">psal_cds_1167</name>
</gene>
<accession>S4W0X0</accession>
<protein>
    <submittedName>
        <fullName evidence="1">Uncharacterized protein</fullName>
    </submittedName>
</protein>
<organism evidence="1 2">
    <name type="scientific">Pandoravirus salinus</name>
    <dbReference type="NCBI Taxonomy" id="1349410"/>
    <lineage>
        <taxon>Viruses</taxon>
        <taxon>Pandoravirus</taxon>
    </lineage>
</organism>
<name>S4W0X0_9VIRU</name>
<proteinExistence type="predicted"/>